<sequence length="152" mass="16907">MLEQQDLDRRREMNDAVANAEVDIVSSISQQRGLTEPKETAENIAGVTLAIGAMVANYTLCFPIVVARHRVQALPAAYRNIYIDSPLGFCQALQTNYRQYGLRAMYPGFGLGMFGQAISAIYESLVNEVVLSFDTSQWNWGLRLLANAGTKW</sequence>
<dbReference type="GO" id="GO:0016020">
    <property type="term" value="C:membrane"/>
    <property type="evidence" value="ECO:0007669"/>
    <property type="project" value="UniProtKB-SubCell"/>
</dbReference>
<keyword evidence="2 5" id="KW-0812">Transmembrane</keyword>
<evidence type="ECO:0000256" key="3">
    <source>
        <dbReference type="ARBA" id="ARBA00022989"/>
    </source>
</evidence>
<dbReference type="OrthoDB" id="2403262at2759"/>
<protein>
    <submittedName>
        <fullName evidence="6">Uncharacterized protein</fullName>
    </submittedName>
</protein>
<proteinExistence type="predicted"/>
<evidence type="ECO:0000256" key="4">
    <source>
        <dbReference type="ARBA" id="ARBA00023136"/>
    </source>
</evidence>
<dbReference type="Pfam" id="PF00153">
    <property type="entry name" value="Mito_carr"/>
    <property type="match status" value="1"/>
</dbReference>
<gene>
    <name evidence="6" type="ORF">EC973_006421</name>
</gene>
<comment type="subcellular location">
    <subcellularLocation>
        <location evidence="1">Membrane</location>
        <topology evidence="1">Multi-pass membrane protein</topology>
    </subcellularLocation>
</comment>
<comment type="caution">
    <text evidence="6">The sequence shown here is derived from an EMBL/GenBank/DDBJ whole genome shotgun (WGS) entry which is preliminary data.</text>
</comment>
<evidence type="ECO:0000256" key="5">
    <source>
        <dbReference type="SAM" id="Phobius"/>
    </source>
</evidence>
<accession>A0A8H7ETL8</accession>
<keyword evidence="3 5" id="KW-1133">Transmembrane helix</keyword>
<dbReference type="AlphaFoldDB" id="A0A8H7ETL8"/>
<evidence type="ECO:0000256" key="2">
    <source>
        <dbReference type="ARBA" id="ARBA00022692"/>
    </source>
</evidence>
<evidence type="ECO:0000313" key="6">
    <source>
        <dbReference type="EMBL" id="KAF7732166.1"/>
    </source>
</evidence>
<dbReference type="Proteomes" id="UP000605846">
    <property type="component" value="Unassembled WGS sequence"/>
</dbReference>
<feature type="transmembrane region" description="Helical" evidence="5">
    <location>
        <begin position="44"/>
        <end position="66"/>
    </location>
</feature>
<name>A0A8H7ETL8_9FUNG</name>
<dbReference type="Gene3D" id="1.50.40.10">
    <property type="entry name" value="Mitochondrial carrier domain"/>
    <property type="match status" value="1"/>
</dbReference>
<keyword evidence="4 5" id="KW-0472">Membrane</keyword>
<reference evidence="6" key="1">
    <citation type="submission" date="2020-01" db="EMBL/GenBank/DDBJ databases">
        <title>Genome Sequencing of Three Apophysomyces-Like Fungal Strains Confirms a Novel Fungal Genus in the Mucoromycota with divergent Burkholderia-like Endosymbiotic Bacteria.</title>
        <authorList>
            <person name="Stajich J.E."/>
            <person name="Macias A.M."/>
            <person name="Carter-House D."/>
            <person name="Lovett B."/>
            <person name="Kasson L.R."/>
            <person name="Berry K."/>
            <person name="Grigoriev I."/>
            <person name="Chang Y."/>
            <person name="Spatafora J."/>
            <person name="Kasson M.T."/>
        </authorList>
    </citation>
    <scope>NUCLEOTIDE SEQUENCE</scope>
    <source>
        <strain evidence="6">NRRL A-21654</strain>
    </source>
</reference>
<organism evidence="6 7">
    <name type="scientific">Apophysomyces ossiformis</name>
    <dbReference type="NCBI Taxonomy" id="679940"/>
    <lineage>
        <taxon>Eukaryota</taxon>
        <taxon>Fungi</taxon>
        <taxon>Fungi incertae sedis</taxon>
        <taxon>Mucoromycota</taxon>
        <taxon>Mucoromycotina</taxon>
        <taxon>Mucoromycetes</taxon>
        <taxon>Mucorales</taxon>
        <taxon>Mucorineae</taxon>
        <taxon>Mucoraceae</taxon>
        <taxon>Apophysomyces</taxon>
    </lineage>
</organism>
<dbReference type="InterPro" id="IPR018108">
    <property type="entry name" value="MCP_transmembrane"/>
</dbReference>
<dbReference type="InterPro" id="IPR023395">
    <property type="entry name" value="MCP_dom_sf"/>
</dbReference>
<dbReference type="SUPFAM" id="SSF103506">
    <property type="entry name" value="Mitochondrial carrier"/>
    <property type="match status" value="1"/>
</dbReference>
<keyword evidence="7" id="KW-1185">Reference proteome</keyword>
<evidence type="ECO:0000256" key="1">
    <source>
        <dbReference type="ARBA" id="ARBA00004141"/>
    </source>
</evidence>
<evidence type="ECO:0000313" key="7">
    <source>
        <dbReference type="Proteomes" id="UP000605846"/>
    </source>
</evidence>
<dbReference type="EMBL" id="JABAYA010000004">
    <property type="protein sequence ID" value="KAF7732166.1"/>
    <property type="molecule type" value="Genomic_DNA"/>
</dbReference>